<organism evidence="1 2">
    <name type="scientific">Burkholderia ubonensis</name>
    <dbReference type="NCBI Taxonomy" id="101571"/>
    <lineage>
        <taxon>Bacteria</taxon>
        <taxon>Pseudomonadati</taxon>
        <taxon>Pseudomonadota</taxon>
        <taxon>Betaproteobacteria</taxon>
        <taxon>Burkholderiales</taxon>
        <taxon>Burkholderiaceae</taxon>
        <taxon>Burkholderia</taxon>
        <taxon>Burkholderia cepacia complex</taxon>
    </lineage>
</organism>
<comment type="caution">
    <text evidence="1">The sequence shown here is derived from an EMBL/GenBank/DDBJ whole genome shotgun (WGS) entry which is preliminary data.</text>
</comment>
<dbReference type="AlphaFoldDB" id="A0A102KTC4"/>
<dbReference type="Proteomes" id="UP000065521">
    <property type="component" value="Unassembled WGS sequence"/>
</dbReference>
<protein>
    <submittedName>
        <fullName evidence="1">Uncharacterized protein</fullName>
    </submittedName>
</protein>
<proteinExistence type="predicted"/>
<reference evidence="1 2" key="1">
    <citation type="submission" date="2015-11" db="EMBL/GenBank/DDBJ databases">
        <title>Expanding the genomic diversity of Burkholderia species for the development of highly accurate diagnostics.</title>
        <authorList>
            <person name="Sahl J."/>
            <person name="Keim P."/>
            <person name="Wagner D."/>
        </authorList>
    </citation>
    <scope>NUCLEOTIDE SEQUENCE [LARGE SCALE GENOMIC DNA]</scope>
    <source>
        <strain evidence="1 2">RF32-BP4</strain>
    </source>
</reference>
<evidence type="ECO:0000313" key="1">
    <source>
        <dbReference type="EMBL" id="KUZ80974.1"/>
    </source>
</evidence>
<sequence>MLDLSEVVTDSELGACAISIERATGVRRPSGEWEESYAPGTVTGVVHPASKAQLETRPEGERHFPTIAVFSDAPLAARDFVHHHGARWRVTADSDWSDYGYYYALATRHDATARPRAGAFVVT</sequence>
<name>A0A102KTC4_9BURK</name>
<gene>
    <name evidence="1" type="ORF">WI38_32890</name>
</gene>
<dbReference type="EMBL" id="LOTN01000075">
    <property type="protein sequence ID" value="KUZ80974.1"/>
    <property type="molecule type" value="Genomic_DNA"/>
</dbReference>
<dbReference type="RefSeq" id="WP_059638175.1">
    <property type="nucleotide sequence ID" value="NZ_LOTK01000042.1"/>
</dbReference>
<evidence type="ECO:0000313" key="2">
    <source>
        <dbReference type="Proteomes" id="UP000065521"/>
    </source>
</evidence>
<accession>A0A102KTC4</accession>